<sequence length="178" mass="20373">MKILLMLAFLAPAISCCAQPEDEKRSRDQWEPLVYIDSLKLSYGQFQSLYFSPDKISNIDLVNNYYDSGSHVHGKIVIRTKNPKELKLLTLEDIERRYALSNAEPTLVMVDNDIVKDVSTVRVDSSYILRVEVLHADDLDYMKDSGQEVRVVKICTKALTYSNKEARFYIKEDVAGSE</sequence>
<reference evidence="2 3" key="1">
    <citation type="submission" date="2023-07" db="EMBL/GenBank/DDBJ databases">
        <authorList>
            <person name="Lian W.-H."/>
        </authorList>
    </citation>
    <scope>NUCLEOTIDE SEQUENCE [LARGE SCALE GENOMIC DNA]</scope>
    <source>
        <strain evidence="2 3">SYSU DXS3180</strain>
    </source>
</reference>
<gene>
    <name evidence="2" type="ORF">QTN47_04845</name>
</gene>
<evidence type="ECO:0000313" key="3">
    <source>
        <dbReference type="Proteomes" id="UP001560573"/>
    </source>
</evidence>
<dbReference type="RefSeq" id="WP_369328206.1">
    <property type="nucleotide sequence ID" value="NZ_JAULBC010000001.1"/>
</dbReference>
<feature type="signal peptide" evidence="1">
    <location>
        <begin position="1"/>
        <end position="18"/>
    </location>
</feature>
<evidence type="ECO:0000256" key="1">
    <source>
        <dbReference type="SAM" id="SignalP"/>
    </source>
</evidence>
<evidence type="ECO:0000313" key="2">
    <source>
        <dbReference type="EMBL" id="MEX6686809.1"/>
    </source>
</evidence>
<organism evidence="2 3">
    <name type="scientific">Danxiaibacter flavus</name>
    <dbReference type="NCBI Taxonomy" id="3049108"/>
    <lineage>
        <taxon>Bacteria</taxon>
        <taxon>Pseudomonadati</taxon>
        <taxon>Bacteroidota</taxon>
        <taxon>Chitinophagia</taxon>
        <taxon>Chitinophagales</taxon>
        <taxon>Chitinophagaceae</taxon>
        <taxon>Danxiaibacter</taxon>
    </lineage>
</organism>
<proteinExistence type="predicted"/>
<keyword evidence="1" id="KW-0732">Signal</keyword>
<accession>A0ABV3ZEH6</accession>
<protein>
    <submittedName>
        <fullName evidence="2">Uncharacterized protein</fullName>
    </submittedName>
</protein>
<comment type="caution">
    <text evidence="2">The sequence shown here is derived from an EMBL/GenBank/DDBJ whole genome shotgun (WGS) entry which is preliminary data.</text>
</comment>
<dbReference type="Proteomes" id="UP001560573">
    <property type="component" value="Unassembled WGS sequence"/>
</dbReference>
<keyword evidence="3" id="KW-1185">Reference proteome</keyword>
<name>A0ABV3ZEH6_9BACT</name>
<feature type="chain" id="PRO_5045454365" evidence="1">
    <location>
        <begin position="19"/>
        <end position="178"/>
    </location>
</feature>
<dbReference type="EMBL" id="JAULBC010000001">
    <property type="protein sequence ID" value="MEX6686809.1"/>
    <property type="molecule type" value="Genomic_DNA"/>
</dbReference>